<evidence type="ECO:0000256" key="7">
    <source>
        <dbReference type="ARBA" id="ARBA00022833"/>
    </source>
</evidence>
<evidence type="ECO:0000256" key="5">
    <source>
        <dbReference type="ARBA" id="ARBA00022801"/>
    </source>
</evidence>
<dbReference type="Pfam" id="PF18319">
    <property type="entry name" value="Zn_ribbon_PriA"/>
    <property type="match status" value="1"/>
</dbReference>
<dbReference type="GO" id="GO:1990077">
    <property type="term" value="C:primosome complex"/>
    <property type="evidence" value="ECO:0007669"/>
    <property type="project" value="UniProtKB-UniRule"/>
</dbReference>
<keyword evidence="9 12" id="KW-0238">DNA-binding</keyword>
<dbReference type="InterPro" id="IPR011545">
    <property type="entry name" value="DEAD/DEAH_box_helicase_dom"/>
</dbReference>
<dbReference type="CDD" id="cd18804">
    <property type="entry name" value="SF2_C_priA"/>
    <property type="match status" value="1"/>
</dbReference>
<dbReference type="CDD" id="cd17929">
    <property type="entry name" value="DEXHc_priA"/>
    <property type="match status" value="1"/>
</dbReference>
<sequence length="728" mass="82191">MDQLSLQRYLKIAIPVPLRKIFHYLPPKNFPMDTLPGSRIRVPFGNQTLNGVLLGYSSKNIEDKYKLKKAEKLLDHSPILTKSVYELCVWASEYYHHPVGEVFAAAIPSLLRKGHSSNIEVEQFFLTDEGRNLDRGALRNAPRQHELISLFRRTKTGISRKNLNQISTRVIQSLVDKDLIVRKFMKSQPFHFDRLNDNDIIPTTEQQAAIKSVGESGVYLLQGVTGSGKTEVYLQLIEEKLKAGQQSLVLVPEIGLTPQTVQRFQARFRVKITVLHSALSATERLLGWQDMASGHAGIIIGTRSSIFTPMAKPGLIIVDEEHDSSFKQHQGFRYSARDLAVMRGKIENISVLLGSATPSLESLHNVRLGKYAHLHLRERPAGISKESYSIINLKHKGVVNGLSDQLVEMIDYHLSKKGQILIFLNRRGFSPVLLCSECKWMAACPRCDARLTYHLSRDKMECHHCDFKTPRPKACPECQGSELLKIGLGTEKIEEHLNTLFPNTRVIRIDRDSTRNKNSFGQLLKEIEDGEPAILIGTQMLAKGHNFSNVTLSVLIEIDSSFYSADYRAEEQLGQIILQVGGRSGRGKNKGTVVIQTHFPSQPALKQLIADGYEAFAEKLLKDRRENELPPYSYQAILRAESNSSSVALNFLRKVANIRKPNPSVSLFGPFPSNMEKRAGRFRAVLLLSSSSRGKLHRDLSYRISYAERLHSRRKVRWSVDVDPIDLF</sequence>
<evidence type="ECO:0000256" key="11">
    <source>
        <dbReference type="ARBA" id="ARBA00048988"/>
    </source>
</evidence>
<organism evidence="14 15">
    <name type="scientific">OM182 bacterium</name>
    <dbReference type="NCBI Taxonomy" id="2510334"/>
    <lineage>
        <taxon>Bacteria</taxon>
        <taxon>Pseudomonadati</taxon>
        <taxon>Pseudomonadota</taxon>
        <taxon>Gammaproteobacteria</taxon>
        <taxon>OMG group</taxon>
        <taxon>OM182 clade</taxon>
    </lineage>
</organism>
<dbReference type="PANTHER" id="PTHR30580">
    <property type="entry name" value="PRIMOSOMAL PROTEIN N"/>
    <property type="match status" value="1"/>
</dbReference>
<keyword evidence="3 12" id="KW-0479">Metal-binding</keyword>
<comment type="cofactor">
    <cofactor evidence="12">
        <name>Zn(2+)</name>
        <dbReference type="ChEBI" id="CHEBI:29105"/>
    </cofactor>
    <text evidence="12">Binds 2 zinc ions per subunit.</text>
</comment>
<reference evidence="14 15" key="1">
    <citation type="submission" date="2019-02" db="EMBL/GenBank/DDBJ databases">
        <title>Prokaryotic population dynamics and viral predation in marine succession experiment using metagenomics: the confinement effect.</title>
        <authorList>
            <person name="Haro-Moreno J.M."/>
            <person name="Rodriguez-Valera F."/>
            <person name="Lopez-Perez M."/>
        </authorList>
    </citation>
    <scope>NUCLEOTIDE SEQUENCE [LARGE SCALE GENOMIC DNA]</scope>
    <source>
        <strain evidence="14">MED-G157</strain>
    </source>
</reference>
<dbReference type="NCBIfam" id="NF004067">
    <property type="entry name" value="PRK05580.1-4"/>
    <property type="match status" value="1"/>
</dbReference>
<dbReference type="SUPFAM" id="SSF52540">
    <property type="entry name" value="P-loop containing nucleoside triphosphate hydrolases"/>
    <property type="match status" value="2"/>
</dbReference>
<feature type="binding site" evidence="12">
    <location>
        <position position="462"/>
    </location>
    <ligand>
        <name>Zn(2+)</name>
        <dbReference type="ChEBI" id="CHEBI:29105"/>
        <label>2</label>
    </ligand>
</feature>
<dbReference type="InterPro" id="IPR027417">
    <property type="entry name" value="P-loop_NTPase"/>
</dbReference>
<keyword evidence="10 12" id="KW-0413">Isomerase</keyword>
<keyword evidence="1 12" id="KW-0639">Primosome</keyword>
<evidence type="ECO:0000256" key="9">
    <source>
        <dbReference type="ARBA" id="ARBA00023125"/>
    </source>
</evidence>
<dbReference type="FunFam" id="3.40.50.300:FF:000489">
    <property type="entry name" value="Primosome assembly protein PriA"/>
    <property type="match status" value="1"/>
</dbReference>
<comment type="similarity">
    <text evidence="12">Belongs to the helicase family. PriA subfamily.</text>
</comment>
<evidence type="ECO:0000256" key="8">
    <source>
        <dbReference type="ARBA" id="ARBA00022840"/>
    </source>
</evidence>
<dbReference type="HAMAP" id="MF_00983">
    <property type="entry name" value="PriA"/>
    <property type="match status" value="1"/>
</dbReference>
<feature type="binding site" evidence="12">
    <location>
        <position position="475"/>
    </location>
    <ligand>
        <name>Zn(2+)</name>
        <dbReference type="ChEBI" id="CHEBI:29105"/>
        <label>1</label>
    </ligand>
</feature>
<dbReference type="NCBIfam" id="TIGR00595">
    <property type="entry name" value="priA"/>
    <property type="match status" value="1"/>
</dbReference>
<evidence type="ECO:0000256" key="2">
    <source>
        <dbReference type="ARBA" id="ARBA00022705"/>
    </source>
</evidence>
<evidence type="ECO:0000313" key="14">
    <source>
        <dbReference type="EMBL" id="RZO77118.1"/>
    </source>
</evidence>
<dbReference type="GO" id="GO:0003677">
    <property type="term" value="F:DNA binding"/>
    <property type="evidence" value="ECO:0007669"/>
    <property type="project" value="UniProtKB-UniRule"/>
</dbReference>
<comment type="function">
    <text evidence="12">Initiates the restart of stalled replication forks, which reloads the replicative helicase on sites other than the origin of replication. Recognizes and binds to abandoned replication forks and remodels them to uncover a helicase loading site. Promotes assembly of the primosome at these replication forks.</text>
</comment>
<feature type="domain" description="Helicase ATP-binding" evidence="13">
    <location>
        <begin position="210"/>
        <end position="376"/>
    </location>
</feature>
<dbReference type="FunFam" id="3.40.1440.60:FF:000001">
    <property type="entry name" value="Primosomal protein N"/>
    <property type="match status" value="1"/>
</dbReference>
<dbReference type="GO" id="GO:0016887">
    <property type="term" value="F:ATP hydrolysis activity"/>
    <property type="evidence" value="ECO:0007669"/>
    <property type="project" value="RHEA"/>
</dbReference>
<name>A0A520S3R6_9GAMM</name>
<dbReference type="Gene3D" id="3.40.1440.60">
    <property type="entry name" value="PriA, 3(prime) DNA-binding domain"/>
    <property type="match status" value="1"/>
</dbReference>
<keyword evidence="8 12" id="KW-0067">ATP-binding</keyword>
<evidence type="ECO:0000259" key="13">
    <source>
        <dbReference type="PROSITE" id="PS51192"/>
    </source>
</evidence>
<feature type="binding site" evidence="12">
    <location>
        <position position="435"/>
    </location>
    <ligand>
        <name>Zn(2+)</name>
        <dbReference type="ChEBI" id="CHEBI:29105"/>
        <label>1</label>
    </ligand>
</feature>
<dbReference type="EMBL" id="SHAG01000005">
    <property type="protein sequence ID" value="RZO77118.1"/>
    <property type="molecule type" value="Genomic_DNA"/>
</dbReference>
<dbReference type="AlphaFoldDB" id="A0A520S3R6"/>
<comment type="subunit">
    <text evidence="12">Component of the replication restart primosome.</text>
</comment>
<dbReference type="SMART" id="SM00487">
    <property type="entry name" value="DEXDc"/>
    <property type="match status" value="1"/>
</dbReference>
<evidence type="ECO:0000256" key="12">
    <source>
        <dbReference type="HAMAP-Rule" id="MF_00983"/>
    </source>
</evidence>
<dbReference type="GO" id="GO:0006310">
    <property type="term" value="P:DNA recombination"/>
    <property type="evidence" value="ECO:0007669"/>
    <property type="project" value="InterPro"/>
</dbReference>
<feature type="binding site" evidence="12">
    <location>
        <position position="465"/>
    </location>
    <ligand>
        <name>Zn(2+)</name>
        <dbReference type="ChEBI" id="CHEBI:29105"/>
        <label>2</label>
    </ligand>
</feature>
<keyword evidence="4 12" id="KW-0547">Nucleotide-binding</keyword>
<dbReference type="InterPro" id="IPR041236">
    <property type="entry name" value="PriA_C"/>
</dbReference>
<dbReference type="InterPro" id="IPR005259">
    <property type="entry name" value="PriA"/>
</dbReference>
<dbReference type="Pfam" id="PF00270">
    <property type="entry name" value="DEAD"/>
    <property type="match status" value="1"/>
</dbReference>
<dbReference type="InterPro" id="IPR041222">
    <property type="entry name" value="PriA_3primeBD"/>
</dbReference>
<evidence type="ECO:0000256" key="6">
    <source>
        <dbReference type="ARBA" id="ARBA00022806"/>
    </source>
</evidence>
<dbReference type="Gene3D" id="3.40.50.300">
    <property type="entry name" value="P-loop containing nucleotide triphosphate hydrolases"/>
    <property type="match status" value="2"/>
</dbReference>
<dbReference type="PANTHER" id="PTHR30580:SF0">
    <property type="entry name" value="PRIMOSOMAL PROTEIN N"/>
    <property type="match status" value="1"/>
</dbReference>
<evidence type="ECO:0000256" key="1">
    <source>
        <dbReference type="ARBA" id="ARBA00022515"/>
    </source>
</evidence>
<dbReference type="GO" id="GO:0008270">
    <property type="term" value="F:zinc ion binding"/>
    <property type="evidence" value="ECO:0007669"/>
    <property type="project" value="UniProtKB-UniRule"/>
</dbReference>
<dbReference type="GO" id="GO:0006270">
    <property type="term" value="P:DNA replication initiation"/>
    <property type="evidence" value="ECO:0007669"/>
    <property type="project" value="TreeGrafter"/>
</dbReference>
<dbReference type="PROSITE" id="PS51192">
    <property type="entry name" value="HELICASE_ATP_BIND_1"/>
    <property type="match status" value="1"/>
</dbReference>
<feature type="binding site" evidence="12">
    <location>
        <position position="444"/>
    </location>
    <ligand>
        <name>Zn(2+)</name>
        <dbReference type="ChEBI" id="CHEBI:29105"/>
        <label>2</label>
    </ligand>
</feature>
<evidence type="ECO:0000256" key="4">
    <source>
        <dbReference type="ARBA" id="ARBA00022741"/>
    </source>
</evidence>
<dbReference type="Pfam" id="PF18074">
    <property type="entry name" value="PriA_C"/>
    <property type="match status" value="1"/>
</dbReference>
<dbReference type="InterPro" id="IPR042115">
    <property type="entry name" value="PriA_3primeBD_sf"/>
</dbReference>
<feature type="binding site" evidence="12">
    <location>
        <position position="438"/>
    </location>
    <ligand>
        <name>Zn(2+)</name>
        <dbReference type="ChEBI" id="CHEBI:29105"/>
        <label>1</label>
    </ligand>
</feature>
<keyword evidence="5 12" id="KW-0378">Hydrolase</keyword>
<gene>
    <name evidence="12" type="primary">priA</name>
    <name evidence="14" type="ORF">EVA68_02580</name>
</gene>
<protein>
    <recommendedName>
        <fullName evidence="12">Replication restart protein PriA</fullName>
    </recommendedName>
    <alternativeName>
        <fullName evidence="12">ATP-dependent DNA helicase PriA</fullName>
        <ecNumber evidence="12">5.6.2.4</ecNumber>
    </alternativeName>
    <alternativeName>
        <fullName evidence="12">DNA 3'-5' helicase PriA</fullName>
    </alternativeName>
</protein>
<keyword evidence="7 12" id="KW-0862">Zinc</keyword>
<evidence type="ECO:0000256" key="10">
    <source>
        <dbReference type="ARBA" id="ARBA00023235"/>
    </source>
</evidence>
<comment type="caution">
    <text evidence="14">The sequence shown here is derived from an EMBL/GenBank/DDBJ whole genome shotgun (WGS) entry which is preliminary data.</text>
</comment>
<dbReference type="InterPro" id="IPR014001">
    <property type="entry name" value="Helicase_ATP-bd"/>
</dbReference>
<dbReference type="GO" id="GO:0043138">
    <property type="term" value="F:3'-5' DNA helicase activity"/>
    <property type="evidence" value="ECO:0007669"/>
    <property type="project" value="UniProtKB-EC"/>
</dbReference>
<feature type="binding site" evidence="12">
    <location>
        <position position="478"/>
    </location>
    <ligand>
        <name>Zn(2+)</name>
        <dbReference type="ChEBI" id="CHEBI:29105"/>
        <label>1</label>
    </ligand>
</feature>
<proteinExistence type="inferred from homology"/>
<dbReference type="EC" id="5.6.2.4" evidence="12"/>
<keyword evidence="6 12" id="KW-0347">Helicase</keyword>
<dbReference type="GO" id="GO:0006302">
    <property type="term" value="P:double-strand break repair"/>
    <property type="evidence" value="ECO:0007669"/>
    <property type="project" value="InterPro"/>
</dbReference>
<dbReference type="Pfam" id="PF17764">
    <property type="entry name" value="PriA_3primeBD"/>
    <property type="match status" value="1"/>
</dbReference>
<dbReference type="InterPro" id="IPR040498">
    <property type="entry name" value="PriA_CRR"/>
</dbReference>
<comment type="catalytic activity">
    <reaction evidence="11 12">
        <text>ATP + H2O = ADP + phosphate + H(+)</text>
        <dbReference type="Rhea" id="RHEA:13065"/>
        <dbReference type="ChEBI" id="CHEBI:15377"/>
        <dbReference type="ChEBI" id="CHEBI:15378"/>
        <dbReference type="ChEBI" id="CHEBI:30616"/>
        <dbReference type="ChEBI" id="CHEBI:43474"/>
        <dbReference type="ChEBI" id="CHEBI:456216"/>
        <dbReference type="EC" id="5.6.2.4"/>
    </reaction>
</comment>
<dbReference type="GO" id="GO:0006269">
    <property type="term" value="P:DNA replication, synthesis of primer"/>
    <property type="evidence" value="ECO:0007669"/>
    <property type="project" value="UniProtKB-KW"/>
</dbReference>
<dbReference type="Proteomes" id="UP000316199">
    <property type="component" value="Unassembled WGS sequence"/>
</dbReference>
<dbReference type="GO" id="GO:0005524">
    <property type="term" value="F:ATP binding"/>
    <property type="evidence" value="ECO:0007669"/>
    <property type="project" value="UniProtKB-UniRule"/>
</dbReference>
<comment type="catalytic activity">
    <reaction evidence="12">
        <text>Couples ATP hydrolysis with the unwinding of duplex DNA by translocating in the 3'-5' direction.</text>
        <dbReference type="EC" id="5.6.2.4"/>
    </reaction>
</comment>
<keyword evidence="2 12" id="KW-0235">DNA replication</keyword>
<feature type="binding site" evidence="12">
    <location>
        <position position="447"/>
    </location>
    <ligand>
        <name>Zn(2+)</name>
        <dbReference type="ChEBI" id="CHEBI:29105"/>
        <label>2</label>
    </ligand>
</feature>
<accession>A0A520S3R6</accession>
<evidence type="ECO:0000256" key="3">
    <source>
        <dbReference type="ARBA" id="ARBA00022723"/>
    </source>
</evidence>
<evidence type="ECO:0000313" key="15">
    <source>
        <dbReference type="Proteomes" id="UP000316199"/>
    </source>
</evidence>